<evidence type="ECO:0000313" key="1">
    <source>
        <dbReference type="EMBL" id="NYG59419.1"/>
    </source>
</evidence>
<organism evidence="1 2">
    <name type="scientific">Nocardioides daedukensis</name>
    <dbReference type="NCBI Taxonomy" id="634462"/>
    <lineage>
        <taxon>Bacteria</taxon>
        <taxon>Bacillati</taxon>
        <taxon>Actinomycetota</taxon>
        <taxon>Actinomycetes</taxon>
        <taxon>Propionibacteriales</taxon>
        <taxon>Nocardioidaceae</taxon>
        <taxon>Nocardioides</taxon>
    </lineage>
</organism>
<proteinExistence type="predicted"/>
<evidence type="ECO:0000313" key="2">
    <source>
        <dbReference type="Proteomes" id="UP000540656"/>
    </source>
</evidence>
<dbReference type="AlphaFoldDB" id="A0A7Y9S1T1"/>
<keyword evidence="2" id="KW-1185">Reference proteome</keyword>
<dbReference type="Proteomes" id="UP000540656">
    <property type="component" value="Unassembled WGS sequence"/>
</dbReference>
<reference evidence="1 2" key="1">
    <citation type="submission" date="2020-07" db="EMBL/GenBank/DDBJ databases">
        <title>Sequencing the genomes of 1000 actinobacteria strains.</title>
        <authorList>
            <person name="Klenk H.-P."/>
        </authorList>
    </citation>
    <scope>NUCLEOTIDE SEQUENCE [LARGE SCALE GENOMIC DNA]</scope>
    <source>
        <strain evidence="1 2">DSM 23819</strain>
    </source>
</reference>
<gene>
    <name evidence="1" type="ORF">BJ980_002342</name>
</gene>
<comment type="caution">
    <text evidence="1">The sequence shown here is derived from an EMBL/GenBank/DDBJ whole genome shotgun (WGS) entry which is preliminary data.</text>
</comment>
<protein>
    <submittedName>
        <fullName evidence="1">Uncharacterized protein</fullName>
    </submittedName>
</protein>
<sequence length="115" mass="12460">MGLIEELLDRASGRHPAGDWHGRARHALTICACVTLDASPDWIIFDTEDGIGWLRRRVDMPEGEIVRAALEAGGHADPSEVVAWLQGTAADPWTGGDGYGDAEVVIALRRWIDAS</sequence>
<dbReference type="EMBL" id="JACCAA010000001">
    <property type="protein sequence ID" value="NYG59419.1"/>
    <property type="molecule type" value="Genomic_DNA"/>
</dbReference>
<dbReference type="RefSeq" id="WP_179502468.1">
    <property type="nucleotide sequence ID" value="NZ_JACCAA010000001.1"/>
</dbReference>
<accession>A0A7Y9S1T1</accession>
<name>A0A7Y9S1T1_9ACTN</name>